<comment type="caution">
    <text evidence="2">The sequence shown here is derived from an EMBL/GenBank/DDBJ whole genome shotgun (WGS) entry which is preliminary data.</text>
</comment>
<evidence type="ECO:0000313" key="3">
    <source>
        <dbReference type="Proteomes" id="UP000019365"/>
    </source>
</evidence>
<dbReference type="InterPro" id="IPR045515">
    <property type="entry name" value="DUF6440"/>
</dbReference>
<organism evidence="2 3">
    <name type="scientific">Ruminococcus flavefaciens 007c</name>
    <dbReference type="NCBI Taxonomy" id="1341157"/>
    <lineage>
        <taxon>Bacteria</taxon>
        <taxon>Bacillati</taxon>
        <taxon>Bacillota</taxon>
        <taxon>Clostridia</taxon>
        <taxon>Eubacteriales</taxon>
        <taxon>Oscillospiraceae</taxon>
        <taxon>Ruminococcus</taxon>
    </lineage>
</organism>
<evidence type="ECO:0000259" key="1">
    <source>
        <dbReference type="Pfam" id="PF20037"/>
    </source>
</evidence>
<dbReference type="Pfam" id="PF20037">
    <property type="entry name" value="DUF6440"/>
    <property type="match status" value="1"/>
</dbReference>
<reference evidence="2 3" key="1">
    <citation type="journal article" date="2014" name="PLoS ONE">
        <title>Rumen cellulosomics: divergent fiber-degrading strategies revealed by comparative genome-wide analysis of six ruminococcal strains.</title>
        <authorList>
            <person name="Dassa B."/>
            <person name="Borovok I."/>
            <person name="Ruimy-Israeli V."/>
            <person name="Lamed R."/>
            <person name="Flint H.J."/>
            <person name="Duncan S.H."/>
            <person name="Henrissat B."/>
            <person name="Coutinho P."/>
            <person name="Morrison M."/>
            <person name="Mosoni P."/>
            <person name="Yeoman C.J."/>
            <person name="White B.A."/>
            <person name="Bayer E.A."/>
        </authorList>
    </citation>
    <scope>NUCLEOTIDE SEQUENCE [LARGE SCALE GENOMIC DNA]</scope>
    <source>
        <strain evidence="2 3">007c</strain>
    </source>
</reference>
<feature type="domain" description="DUF6440" evidence="1">
    <location>
        <begin position="14"/>
        <end position="63"/>
    </location>
</feature>
<sequence length="69" mass="8061">MAGIKIDKEKNENRFEFISEQYYWGTMFTVLVDKVTGVTYMATMREGTRITPMLDKDGKPYVDPRFGSR</sequence>
<dbReference type="RefSeq" id="WP_037299824.1">
    <property type="nucleotide sequence ID" value="NZ_ATAX01000028.1"/>
</dbReference>
<accession>W7UMH0</accession>
<gene>
    <name evidence="2" type="ORF">RF007C_13955</name>
</gene>
<dbReference type="Proteomes" id="UP000019365">
    <property type="component" value="Unassembled WGS sequence"/>
</dbReference>
<protein>
    <recommendedName>
        <fullName evidence="1">DUF6440 domain-containing protein</fullName>
    </recommendedName>
</protein>
<dbReference type="EMBL" id="ATAX01000028">
    <property type="protein sequence ID" value="EWM52734.1"/>
    <property type="molecule type" value="Genomic_DNA"/>
</dbReference>
<name>W7UMH0_RUMFL</name>
<dbReference type="PATRIC" id="fig|1341157.4.peg.2186"/>
<proteinExistence type="predicted"/>
<evidence type="ECO:0000313" key="2">
    <source>
        <dbReference type="EMBL" id="EWM52734.1"/>
    </source>
</evidence>
<keyword evidence="3" id="KW-1185">Reference proteome</keyword>
<dbReference type="AlphaFoldDB" id="W7UMH0"/>